<keyword evidence="2" id="KW-1185">Reference proteome</keyword>
<proteinExistence type="predicted"/>
<accession>A0A1C7MZH6</accession>
<evidence type="ECO:0000313" key="2">
    <source>
        <dbReference type="Proteomes" id="UP000093000"/>
    </source>
</evidence>
<evidence type="ECO:0000313" key="1">
    <source>
        <dbReference type="EMBL" id="OBZ82270.1"/>
    </source>
</evidence>
<dbReference type="Gene3D" id="1.10.600.10">
    <property type="entry name" value="Farnesyl Diphosphate Synthase"/>
    <property type="match status" value="1"/>
</dbReference>
<comment type="caution">
    <text evidence="1">The sequence shown here is derived from an EMBL/GenBank/DDBJ whole genome shotgun (WGS) entry which is preliminary data.</text>
</comment>
<name>A0A1C7MZH6_9FUNG</name>
<dbReference type="InterPro" id="IPR002060">
    <property type="entry name" value="Squ/phyt_synthse"/>
</dbReference>
<dbReference type="EMBL" id="LUGH01000907">
    <property type="protein sequence ID" value="OBZ82270.1"/>
    <property type="molecule type" value="Genomic_DNA"/>
</dbReference>
<organism evidence="1 2">
    <name type="scientific">Choanephora cucurbitarum</name>
    <dbReference type="NCBI Taxonomy" id="101091"/>
    <lineage>
        <taxon>Eukaryota</taxon>
        <taxon>Fungi</taxon>
        <taxon>Fungi incertae sedis</taxon>
        <taxon>Mucoromycota</taxon>
        <taxon>Mucoromycotina</taxon>
        <taxon>Mucoromycetes</taxon>
        <taxon>Mucorales</taxon>
        <taxon>Mucorineae</taxon>
        <taxon>Choanephoraceae</taxon>
        <taxon>Choanephoroideae</taxon>
        <taxon>Choanephora</taxon>
    </lineage>
</organism>
<dbReference type="InParanoid" id="A0A1C7MZH6"/>
<dbReference type="OrthoDB" id="270318at2759"/>
<sequence length="310" mass="35430">MVSTICLKSRAAFHLIARTSSRQYSTASSERVESALNYCRDLVRKRDYEGYLSTPFFPAHLRDTQYALRAFNVELASIRENVSKPEIGKMRMQFWKDALDKIYAGHPPEQPIALAIAEALRSSKLSAMWMKRIISERMSNLDDHQFMTIKDMEAYAENTQSSLLYLQLESLGIKDVNADHAISHIGKMIGISIFLRSLPFHISQKRLVLPAEITAKYNIVQENVFRGEAEGMEDAIYDVATAAYDQLLTARSIMNQIPADAFPAFLSAVPHIKFLENLEKTNFNIYDAKLQKKDWKLPITMYKAYKTQTI</sequence>
<dbReference type="Pfam" id="PF00494">
    <property type="entry name" value="SQS_PSY"/>
    <property type="match status" value="1"/>
</dbReference>
<gene>
    <name evidence="1" type="primary">NDUFAF6</name>
    <name evidence="1" type="ORF">A0J61_09677</name>
</gene>
<dbReference type="Proteomes" id="UP000093000">
    <property type="component" value="Unassembled WGS sequence"/>
</dbReference>
<reference evidence="1 2" key="1">
    <citation type="submission" date="2016-03" db="EMBL/GenBank/DDBJ databases">
        <title>Choanephora cucurbitarum.</title>
        <authorList>
            <person name="Min B."/>
            <person name="Park H."/>
            <person name="Park J.-H."/>
            <person name="Shin H.-D."/>
            <person name="Choi I.-G."/>
        </authorList>
    </citation>
    <scope>NUCLEOTIDE SEQUENCE [LARGE SCALE GENOMIC DNA]</scope>
    <source>
        <strain evidence="1 2">KUS-F28377</strain>
    </source>
</reference>
<protein>
    <submittedName>
        <fullName evidence="1">NADH dehydrogenase (Ubiquinone) complex I, assembly factor 6</fullName>
    </submittedName>
</protein>
<dbReference type="SUPFAM" id="SSF48576">
    <property type="entry name" value="Terpenoid synthases"/>
    <property type="match status" value="1"/>
</dbReference>
<dbReference type="AlphaFoldDB" id="A0A1C7MZH6"/>
<dbReference type="InterPro" id="IPR008949">
    <property type="entry name" value="Isoprenoid_synthase_dom_sf"/>
</dbReference>
<dbReference type="STRING" id="101091.A0A1C7MZH6"/>
<keyword evidence="1" id="KW-0830">Ubiquinone</keyword>